<protein>
    <submittedName>
        <fullName evidence="6">3-hydroxyacyl-CoA dehydrogenase</fullName>
        <ecNumber evidence="6">1.1.1.35</ecNumber>
    </submittedName>
</protein>
<organism evidence="6 7">
    <name type="scientific">Variovorax robiniae</name>
    <dbReference type="NCBI Taxonomy" id="1836199"/>
    <lineage>
        <taxon>Bacteria</taxon>
        <taxon>Pseudomonadati</taxon>
        <taxon>Pseudomonadota</taxon>
        <taxon>Betaproteobacteria</taxon>
        <taxon>Burkholderiales</taxon>
        <taxon>Comamonadaceae</taxon>
        <taxon>Variovorax</taxon>
    </lineage>
</organism>
<evidence type="ECO:0000259" key="4">
    <source>
        <dbReference type="Pfam" id="PF00725"/>
    </source>
</evidence>
<dbReference type="Gene3D" id="1.10.1040.10">
    <property type="entry name" value="N-(1-d-carboxylethyl)-l-norvaline Dehydrogenase, domain 2"/>
    <property type="match status" value="1"/>
</dbReference>
<sequence>MRRRAATGSGSADRNRRLQPARMPRRSPLEAGTFRLSFCPGAAASSMTLAAVRGFDFFHRDNQQEQNEMKDIQQVAGRKVAIVGAGLVGAGWAVVYARAGMTVKVYDANPDITRKSIPLIEGQLAGLHRHGLITEDPATILSRISTASTLAEAVEGAVYVQESVLERVDVKRQLMIDLDAIASTDLIVGSSTSGIPGSAFALGLSLSPRILIVHPVNPPYLVPVVELVPSPETSPATVEFAETLMQAVGQTVVHVRKEVEGFVLNRLQAVLLREAWALVSEGVASCEDVDKTVRDGLGWRWSFMGPFETIDLNAPGGVADYAVRLGPLYQRIAASREHEQPWDEALIKQVEAQRREHLEHAELESRRAWRDERLMAFAAARRGAHPEG</sequence>
<dbReference type="InterPro" id="IPR013328">
    <property type="entry name" value="6PGD_dom2"/>
</dbReference>
<dbReference type="SUPFAM" id="SSF51735">
    <property type="entry name" value="NAD(P)-binding Rossmann-fold domains"/>
    <property type="match status" value="1"/>
</dbReference>
<keyword evidence="7" id="KW-1185">Reference proteome</keyword>
<evidence type="ECO:0000256" key="2">
    <source>
        <dbReference type="ARBA" id="ARBA00023002"/>
    </source>
</evidence>
<dbReference type="InterPro" id="IPR008927">
    <property type="entry name" value="6-PGluconate_DH-like_C_sf"/>
</dbReference>
<dbReference type="NCBIfam" id="NF004783">
    <property type="entry name" value="PRK06129.1"/>
    <property type="match status" value="1"/>
</dbReference>
<evidence type="ECO:0000259" key="5">
    <source>
        <dbReference type="Pfam" id="PF02737"/>
    </source>
</evidence>
<reference evidence="6 7" key="1">
    <citation type="submission" date="2024-03" db="EMBL/GenBank/DDBJ databases">
        <title>Novel species of the genus Variovorax.</title>
        <authorList>
            <person name="Liu Q."/>
            <person name="Xin Y.-H."/>
        </authorList>
    </citation>
    <scope>NUCLEOTIDE SEQUENCE [LARGE SCALE GENOMIC DNA]</scope>
    <source>
        <strain evidence="6 7">KACC 18901</strain>
    </source>
</reference>
<dbReference type="InterPro" id="IPR006108">
    <property type="entry name" value="3HC_DH_C"/>
</dbReference>
<dbReference type="Pfam" id="PF02737">
    <property type="entry name" value="3HCDH_N"/>
    <property type="match status" value="1"/>
</dbReference>
<dbReference type="InterPro" id="IPR006176">
    <property type="entry name" value="3-OHacyl-CoA_DH_NAD-bd"/>
</dbReference>
<dbReference type="Pfam" id="PF00725">
    <property type="entry name" value="3HCDH"/>
    <property type="match status" value="1"/>
</dbReference>
<dbReference type="Gene3D" id="3.40.50.720">
    <property type="entry name" value="NAD(P)-binding Rossmann-like Domain"/>
    <property type="match status" value="1"/>
</dbReference>
<feature type="domain" description="3-hydroxyacyl-CoA dehydrogenase NAD binding" evidence="5">
    <location>
        <begin position="79"/>
        <end position="258"/>
    </location>
</feature>
<name>A0ABU8XAT7_9BURK</name>
<proteinExistence type="inferred from homology"/>
<evidence type="ECO:0000313" key="6">
    <source>
        <dbReference type="EMBL" id="MEJ8856148.1"/>
    </source>
</evidence>
<dbReference type="SUPFAM" id="SSF48179">
    <property type="entry name" value="6-phosphogluconate dehydrogenase C-terminal domain-like"/>
    <property type="match status" value="1"/>
</dbReference>
<dbReference type="PANTHER" id="PTHR48075:SF1">
    <property type="entry name" value="LAMBDA-CRYSTALLIN HOMOLOG"/>
    <property type="match status" value="1"/>
</dbReference>
<keyword evidence="2 6" id="KW-0560">Oxidoreductase</keyword>
<accession>A0ABU8XAT7</accession>
<feature type="region of interest" description="Disordered" evidence="3">
    <location>
        <begin position="1"/>
        <end position="26"/>
    </location>
</feature>
<evidence type="ECO:0000313" key="7">
    <source>
        <dbReference type="Proteomes" id="UP001367030"/>
    </source>
</evidence>
<comment type="similarity">
    <text evidence="1">Belongs to the 3-hydroxyacyl-CoA dehydrogenase family.</text>
</comment>
<gene>
    <name evidence="6" type="ORF">WKW79_16330</name>
</gene>
<dbReference type="EC" id="1.1.1.35" evidence="6"/>
<dbReference type="Proteomes" id="UP001367030">
    <property type="component" value="Unassembled WGS sequence"/>
</dbReference>
<dbReference type="PANTHER" id="PTHR48075">
    <property type="entry name" value="3-HYDROXYACYL-COA DEHYDROGENASE FAMILY PROTEIN"/>
    <property type="match status" value="1"/>
</dbReference>
<evidence type="ECO:0000256" key="1">
    <source>
        <dbReference type="ARBA" id="ARBA00009463"/>
    </source>
</evidence>
<comment type="caution">
    <text evidence="6">The sequence shown here is derived from an EMBL/GenBank/DDBJ whole genome shotgun (WGS) entry which is preliminary data.</text>
</comment>
<dbReference type="InterPro" id="IPR036291">
    <property type="entry name" value="NAD(P)-bd_dom_sf"/>
</dbReference>
<dbReference type="GO" id="GO:0003857">
    <property type="term" value="F:(3S)-3-hydroxyacyl-CoA dehydrogenase (NAD+) activity"/>
    <property type="evidence" value="ECO:0007669"/>
    <property type="project" value="UniProtKB-EC"/>
</dbReference>
<dbReference type="EMBL" id="JBBKZS010000006">
    <property type="protein sequence ID" value="MEJ8856148.1"/>
    <property type="molecule type" value="Genomic_DNA"/>
</dbReference>
<dbReference type="RefSeq" id="WP_340336222.1">
    <property type="nucleotide sequence ID" value="NZ_JBBKZS010000006.1"/>
</dbReference>
<evidence type="ECO:0000256" key="3">
    <source>
        <dbReference type="SAM" id="MobiDB-lite"/>
    </source>
</evidence>
<feature type="domain" description="3-hydroxyacyl-CoA dehydrogenase C-terminal" evidence="4">
    <location>
        <begin position="261"/>
        <end position="354"/>
    </location>
</feature>